<name>A0ACC0JRG2_CHOFU</name>
<sequence length="274" mass="29336">MVCVKFPIRTGPAWELLPKPSHSEGRPVPCSGTCKAPASVACSAGGRHRSGAGAASGVLDCSEAATTRHAPHATRHTPHATARDSMRTARAPRYCEYASGSAGGRRAARPCARDAQSASSVPTGFTQFLSTITGSVSTGRGTGRRQLIAACWSRRALPLAACTWPDLAPWQPPRPRPAPRAPRRPRSQTPRRARRGQPPAVCDRAPLAQFSPLCTLATRGRARSDPTRVAPVDTAAQYAIEGSSRQLGDLPQGLIPRRLHRITFWTDSLARTLY</sequence>
<protein>
    <submittedName>
        <fullName evidence="1">Uncharacterized protein</fullName>
    </submittedName>
</protein>
<comment type="caution">
    <text evidence="1">The sequence shown here is derived from an EMBL/GenBank/DDBJ whole genome shotgun (WGS) entry which is preliminary data.</text>
</comment>
<gene>
    <name evidence="1" type="ORF">MSG28_005428</name>
</gene>
<evidence type="ECO:0000313" key="1">
    <source>
        <dbReference type="EMBL" id="KAI8426659.1"/>
    </source>
</evidence>
<dbReference type="Proteomes" id="UP001064048">
    <property type="component" value="Chromosome 8"/>
</dbReference>
<accession>A0ACC0JRG2</accession>
<organism evidence="1 2">
    <name type="scientific">Choristoneura fumiferana</name>
    <name type="common">Spruce budworm moth</name>
    <name type="synonym">Archips fumiferana</name>
    <dbReference type="NCBI Taxonomy" id="7141"/>
    <lineage>
        <taxon>Eukaryota</taxon>
        <taxon>Metazoa</taxon>
        <taxon>Ecdysozoa</taxon>
        <taxon>Arthropoda</taxon>
        <taxon>Hexapoda</taxon>
        <taxon>Insecta</taxon>
        <taxon>Pterygota</taxon>
        <taxon>Neoptera</taxon>
        <taxon>Endopterygota</taxon>
        <taxon>Lepidoptera</taxon>
        <taxon>Glossata</taxon>
        <taxon>Ditrysia</taxon>
        <taxon>Tortricoidea</taxon>
        <taxon>Tortricidae</taxon>
        <taxon>Tortricinae</taxon>
        <taxon>Choristoneura</taxon>
    </lineage>
</organism>
<proteinExistence type="predicted"/>
<reference evidence="1 2" key="1">
    <citation type="journal article" date="2022" name="Genome Biol. Evol.">
        <title>The Spruce Budworm Genome: Reconstructing the Evolutionary History of Antifreeze Proteins.</title>
        <authorList>
            <person name="Beliveau C."/>
            <person name="Gagne P."/>
            <person name="Picq S."/>
            <person name="Vernygora O."/>
            <person name="Keeling C.I."/>
            <person name="Pinkney K."/>
            <person name="Doucet D."/>
            <person name="Wen F."/>
            <person name="Johnston J.S."/>
            <person name="Maaroufi H."/>
            <person name="Boyle B."/>
            <person name="Laroche J."/>
            <person name="Dewar K."/>
            <person name="Juretic N."/>
            <person name="Blackburn G."/>
            <person name="Nisole A."/>
            <person name="Brunet B."/>
            <person name="Brandao M."/>
            <person name="Lumley L."/>
            <person name="Duan J."/>
            <person name="Quan G."/>
            <person name="Lucarotti C.J."/>
            <person name="Roe A.D."/>
            <person name="Sperling F.A.H."/>
            <person name="Levesque R.C."/>
            <person name="Cusson M."/>
        </authorList>
    </citation>
    <scope>NUCLEOTIDE SEQUENCE [LARGE SCALE GENOMIC DNA]</scope>
    <source>
        <strain evidence="1">Glfc:IPQL:Cfum</strain>
    </source>
</reference>
<dbReference type="EMBL" id="CM046108">
    <property type="protein sequence ID" value="KAI8426659.1"/>
    <property type="molecule type" value="Genomic_DNA"/>
</dbReference>
<evidence type="ECO:0000313" key="2">
    <source>
        <dbReference type="Proteomes" id="UP001064048"/>
    </source>
</evidence>
<keyword evidence="2" id="KW-1185">Reference proteome</keyword>